<dbReference type="SUPFAM" id="SSF81383">
    <property type="entry name" value="F-box domain"/>
    <property type="match status" value="1"/>
</dbReference>
<evidence type="ECO:0000259" key="1">
    <source>
        <dbReference type="Pfam" id="PF12937"/>
    </source>
</evidence>
<gene>
    <name evidence="2" type="ORF">BDK51DRAFT_29397</name>
</gene>
<dbReference type="AlphaFoldDB" id="A0A4P9WM38"/>
<sequence length="567" mass="61498">MADSGRLPPKRRQITLPHELIEAVAQQLPSLVDLLSTALVSKPWFAACVGFLWRKISCSSPECMWERYRKLFARPPRLFYDYRQAVQHLHVEAAVAWPAIVAGSPKLQLHKVLTKCPRLSVLKLDCPVVSDDDLWVISTSCRQLRALAVVSSPTEAHGRITDEGILAVAKNCAQMRHIRIRIVDRSLLTERAFQAVARAWAGRLRTFALEWVQARMGGMGVVGGGGEEDAAESERRIADALREIIELNPGLHTVSFDWPCALAPTLAAAAASLRALQFLRVAHAPDPVPVAAIIAANPALRSLSVLEFDSTVDPTCLLLPLLSASPATSPSPLDSLDLDGVGFLPTLLPLLPNFTALTHLRVSPSRRAAALHRHETDAVLSTVLAVLPNLVTLDIPILGDGPLRELATSCPYLETLDVVDGRGITNQALILLSKGCPSLSSLHLGSAASVTDQSLVIVARSLGPTLRRLHLPFGAAGRAMAGASGISPNTLEALATFCPNLEALVNVPVATPFNKLIELLPRMERLNTLAFLAGRDHDAFEARAVLGERLEEVRRACRRLRDCWINE</sequence>
<dbReference type="GO" id="GO:0031146">
    <property type="term" value="P:SCF-dependent proteasomal ubiquitin-dependent protein catabolic process"/>
    <property type="evidence" value="ECO:0007669"/>
    <property type="project" value="TreeGrafter"/>
</dbReference>
<feature type="domain" description="F-box" evidence="1">
    <location>
        <begin position="15"/>
        <end position="58"/>
    </location>
</feature>
<dbReference type="GO" id="GO:0019005">
    <property type="term" value="C:SCF ubiquitin ligase complex"/>
    <property type="evidence" value="ECO:0007669"/>
    <property type="project" value="TreeGrafter"/>
</dbReference>
<dbReference type="InterPro" id="IPR032675">
    <property type="entry name" value="LRR_dom_sf"/>
</dbReference>
<dbReference type="Proteomes" id="UP000269721">
    <property type="component" value="Unassembled WGS sequence"/>
</dbReference>
<dbReference type="InterPro" id="IPR001810">
    <property type="entry name" value="F-box_dom"/>
</dbReference>
<protein>
    <recommendedName>
        <fullName evidence="1">F-box domain-containing protein</fullName>
    </recommendedName>
</protein>
<keyword evidence="3" id="KW-1185">Reference proteome</keyword>
<accession>A0A4P9WM38</accession>
<organism evidence="2 3">
    <name type="scientific">Blyttiomyces helicus</name>
    <dbReference type="NCBI Taxonomy" id="388810"/>
    <lineage>
        <taxon>Eukaryota</taxon>
        <taxon>Fungi</taxon>
        <taxon>Fungi incertae sedis</taxon>
        <taxon>Chytridiomycota</taxon>
        <taxon>Chytridiomycota incertae sedis</taxon>
        <taxon>Chytridiomycetes</taxon>
        <taxon>Chytridiomycetes incertae sedis</taxon>
        <taxon>Blyttiomyces</taxon>
    </lineage>
</organism>
<dbReference type="SUPFAM" id="SSF52047">
    <property type="entry name" value="RNI-like"/>
    <property type="match status" value="1"/>
</dbReference>
<dbReference type="InterPro" id="IPR006553">
    <property type="entry name" value="Leu-rich_rpt_Cys-con_subtyp"/>
</dbReference>
<dbReference type="OrthoDB" id="550575at2759"/>
<name>A0A4P9WM38_9FUNG</name>
<evidence type="ECO:0000313" key="3">
    <source>
        <dbReference type="Proteomes" id="UP000269721"/>
    </source>
</evidence>
<dbReference type="InterPro" id="IPR036047">
    <property type="entry name" value="F-box-like_dom_sf"/>
</dbReference>
<dbReference type="PANTHER" id="PTHR13318:SF190">
    <property type="entry name" value="PARTNER OF PAIRED, ISOFORM B"/>
    <property type="match status" value="1"/>
</dbReference>
<dbReference type="SMART" id="SM00367">
    <property type="entry name" value="LRR_CC"/>
    <property type="match status" value="3"/>
</dbReference>
<reference evidence="3" key="1">
    <citation type="journal article" date="2018" name="Nat. Microbiol.">
        <title>Leveraging single-cell genomics to expand the fungal tree of life.</title>
        <authorList>
            <person name="Ahrendt S.R."/>
            <person name="Quandt C.A."/>
            <person name="Ciobanu D."/>
            <person name="Clum A."/>
            <person name="Salamov A."/>
            <person name="Andreopoulos B."/>
            <person name="Cheng J.F."/>
            <person name="Woyke T."/>
            <person name="Pelin A."/>
            <person name="Henrissat B."/>
            <person name="Reynolds N.K."/>
            <person name="Benny G.L."/>
            <person name="Smith M.E."/>
            <person name="James T.Y."/>
            <person name="Grigoriev I.V."/>
        </authorList>
    </citation>
    <scope>NUCLEOTIDE SEQUENCE [LARGE SCALE GENOMIC DNA]</scope>
</reference>
<evidence type="ECO:0000313" key="2">
    <source>
        <dbReference type="EMBL" id="RKO92728.1"/>
    </source>
</evidence>
<dbReference type="Gene3D" id="3.80.10.10">
    <property type="entry name" value="Ribonuclease Inhibitor"/>
    <property type="match status" value="2"/>
</dbReference>
<dbReference type="EMBL" id="KZ994519">
    <property type="protein sequence ID" value="RKO92728.1"/>
    <property type="molecule type" value="Genomic_DNA"/>
</dbReference>
<dbReference type="PANTHER" id="PTHR13318">
    <property type="entry name" value="PARTNER OF PAIRED, ISOFORM B-RELATED"/>
    <property type="match status" value="1"/>
</dbReference>
<proteinExistence type="predicted"/>
<dbReference type="Pfam" id="PF12937">
    <property type="entry name" value="F-box-like"/>
    <property type="match status" value="1"/>
</dbReference>